<dbReference type="EMBL" id="CAJPDR010000557">
    <property type="protein sequence ID" value="CAF9939590.1"/>
    <property type="molecule type" value="Genomic_DNA"/>
</dbReference>
<dbReference type="InterPro" id="IPR021109">
    <property type="entry name" value="Peptidase_aspartic_dom_sf"/>
</dbReference>
<dbReference type="SUPFAM" id="SSF50630">
    <property type="entry name" value="Acid proteases"/>
    <property type="match status" value="1"/>
</dbReference>
<name>A0A8H3PG30_9LECA</name>
<dbReference type="AlphaFoldDB" id="A0A8H3PG30"/>
<evidence type="ECO:0000256" key="1">
    <source>
        <dbReference type="SAM" id="MobiDB-lite"/>
    </source>
</evidence>
<feature type="compositionally biased region" description="Polar residues" evidence="1">
    <location>
        <begin position="517"/>
        <end position="528"/>
    </location>
</feature>
<keyword evidence="6" id="KW-1185">Reference proteome</keyword>
<feature type="compositionally biased region" description="Polar residues" evidence="1">
    <location>
        <begin position="467"/>
        <end position="492"/>
    </location>
</feature>
<sequence>MQPILPLLALIVLPFAFSDPTPLVIPWNTTHSYGPDGPWPVITVQVGSVSDAAGTQPLSTVNLHPGGVWESMILRKNFCNDNGTNAGDGTSPCLAEQAGLYELIASETVKHDITDAVGLVWQWGSSAVDTVSGIAVNVLDTMTIPTLQGTLTVPNSTISAVSAWQVELPDGTYYSAEVGTLSLGAPGTGTQPFNATVTGQTVPGFAYAQGAVASNSWGLHYGSASLSQEGSLVFGGYDQSRVLGDVGVFDLDSVMIANLLDVQIGVENGSSPFSEGSFTGLLKLNASFNGVQPAVINPIVPYMFMSPETCAAVAENLPVTFNSQVGLYIWNTTDPKYERIVNSPAYLAFVFQNAGSANLTIKVPFQLLNLTLEAPIVTTTQQYFPCRPFYASDHSGNYFLGKAFLQAAFIGINRQVENFFLAQAPGPGVGGSTIIPIGPNDTPISTDPIENFAVSWARDWTVLSDDNNSRTTITHSTGATSDNGSSRNTTAHPTGAIPDNETGSNATAHPTDAINAPKSTLASGPSSRTKAGIAVGATVGALAVAGVVILRWLRRRRTAVPPQENDVPRKQNIWVHEKDGRARFHEIGDRFPHEVQKTARRARLHELGEGLPHEADGDHEIHELDVIRNLEQNWISTSNLNHVSADQPVPEER</sequence>
<keyword evidence="3" id="KW-0732">Signal</keyword>
<protein>
    <recommendedName>
        <fullName evidence="4">Peptidase A1 domain-containing protein</fullName>
    </recommendedName>
</protein>
<dbReference type="OrthoDB" id="4074350at2759"/>
<evidence type="ECO:0000313" key="6">
    <source>
        <dbReference type="Proteomes" id="UP000664203"/>
    </source>
</evidence>
<proteinExistence type="predicted"/>
<comment type="caution">
    <text evidence="5">The sequence shown here is derived from an EMBL/GenBank/DDBJ whole genome shotgun (WGS) entry which is preliminary data.</text>
</comment>
<keyword evidence="2" id="KW-0472">Membrane</keyword>
<gene>
    <name evidence="5" type="ORF">ALECFALPRED_008188</name>
</gene>
<evidence type="ECO:0000256" key="3">
    <source>
        <dbReference type="SAM" id="SignalP"/>
    </source>
</evidence>
<evidence type="ECO:0000259" key="4">
    <source>
        <dbReference type="PROSITE" id="PS51767"/>
    </source>
</evidence>
<dbReference type="Proteomes" id="UP000664203">
    <property type="component" value="Unassembled WGS sequence"/>
</dbReference>
<evidence type="ECO:0000313" key="5">
    <source>
        <dbReference type="EMBL" id="CAF9939590.1"/>
    </source>
</evidence>
<accession>A0A8H3PG30</accession>
<feature type="transmembrane region" description="Helical" evidence="2">
    <location>
        <begin position="531"/>
        <end position="553"/>
    </location>
</feature>
<keyword evidence="2" id="KW-1133">Transmembrane helix</keyword>
<dbReference type="Gene3D" id="2.40.70.10">
    <property type="entry name" value="Acid Proteases"/>
    <property type="match status" value="1"/>
</dbReference>
<feature type="region of interest" description="Disordered" evidence="1">
    <location>
        <begin position="467"/>
        <end position="528"/>
    </location>
</feature>
<dbReference type="PROSITE" id="PS51767">
    <property type="entry name" value="PEPTIDASE_A1"/>
    <property type="match status" value="1"/>
</dbReference>
<organism evidence="5 6">
    <name type="scientific">Alectoria fallacina</name>
    <dbReference type="NCBI Taxonomy" id="1903189"/>
    <lineage>
        <taxon>Eukaryota</taxon>
        <taxon>Fungi</taxon>
        <taxon>Dikarya</taxon>
        <taxon>Ascomycota</taxon>
        <taxon>Pezizomycotina</taxon>
        <taxon>Lecanoromycetes</taxon>
        <taxon>OSLEUM clade</taxon>
        <taxon>Lecanoromycetidae</taxon>
        <taxon>Lecanorales</taxon>
        <taxon>Lecanorineae</taxon>
        <taxon>Parmeliaceae</taxon>
        <taxon>Alectoria</taxon>
    </lineage>
</organism>
<feature type="domain" description="Peptidase A1" evidence="4">
    <location>
        <begin position="27"/>
        <end position="424"/>
    </location>
</feature>
<dbReference type="InterPro" id="IPR033121">
    <property type="entry name" value="PEPTIDASE_A1"/>
</dbReference>
<evidence type="ECO:0000256" key="2">
    <source>
        <dbReference type="SAM" id="Phobius"/>
    </source>
</evidence>
<feature type="signal peptide" evidence="3">
    <location>
        <begin position="1"/>
        <end position="18"/>
    </location>
</feature>
<keyword evidence="2" id="KW-0812">Transmembrane</keyword>
<feature type="chain" id="PRO_5034134403" description="Peptidase A1 domain-containing protein" evidence="3">
    <location>
        <begin position="19"/>
        <end position="653"/>
    </location>
</feature>
<reference evidence="5" key="1">
    <citation type="submission" date="2021-03" db="EMBL/GenBank/DDBJ databases">
        <authorList>
            <person name="Tagirdzhanova G."/>
        </authorList>
    </citation>
    <scope>NUCLEOTIDE SEQUENCE</scope>
</reference>